<name>A0A2U4B8P3_TURTR</name>
<keyword evidence="1" id="KW-1015">Disulfide bond</keyword>
<evidence type="ECO:0000313" key="2">
    <source>
        <dbReference type="Proteomes" id="UP000245320"/>
    </source>
</evidence>
<proteinExistence type="predicted"/>
<dbReference type="CTD" id="55600"/>
<protein>
    <submittedName>
        <fullName evidence="3">Intelectin-1</fullName>
    </submittedName>
</protein>
<dbReference type="InParanoid" id="A0A2U4B8P3"/>
<dbReference type="OrthoDB" id="5971203at2759"/>
<evidence type="ECO:0000256" key="1">
    <source>
        <dbReference type="ARBA" id="ARBA00023157"/>
    </source>
</evidence>
<dbReference type="SUPFAM" id="SSF56496">
    <property type="entry name" value="Fibrinogen C-terminal domain-like"/>
    <property type="match status" value="1"/>
</dbReference>
<dbReference type="RefSeq" id="XP_019789582.1">
    <property type="nucleotide sequence ID" value="XM_019934023.1"/>
</dbReference>
<dbReference type="InterPro" id="IPR036056">
    <property type="entry name" value="Fibrinogen-like_C"/>
</dbReference>
<dbReference type="FunCoup" id="A0A2U4B8P3">
    <property type="interactions" value="21"/>
</dbReference>
<dbReference type="PANTHER" id="PTHR16146">
    <property type="entry name" value="INTELECTIN"/>
    <property type="match status" value="1"/>
</dbReference>
<evidence type="ECO:0000313" key="3">
    <source>
        <dbReference type="RefSeq" id="XP_019789582.1"/>
    </source>
</evidence>
<accession>A0A2U4B8P3</accession>
<organism evidence="2 3">
    <name type="scientific">Tursiops truncatus</name>
    <name type="common">Atlantic bottle-nosed dolphin</name>
    <name type="synonym">Delphinus truncatus</name>
    <dbReference type="NCBI Taxonomy" id="9739"/>
    <lineage>
        <taxon>Eukaryota</taxon>
        <taxon>Metazoa</taxon>
        <taxon>Chordata</taxon>
        <taxon>Craniata</taxon>
        <taxon>Vertebrata</taxon>
        <taxon>Euteleostomi</taxon>
        <taxon>Mammalia</taxon>
        <taxon>Eutheria</taxon>
        <taxon>Laurasiatheria</taxon>
        <taxon>Artiodactyla</taxon>
        <taxon>Whippomorpha</taxon>
        <taxon>Cetacea</taxon>
        <taxon>Odontoceti</taxon>
        <taxon>Delphinidae</taxon>
        <taxon>Tursiops</taxon>
    </lineage>
</organism>
<dbReference type="GeneID" id="101322367"/>
<dbReference type="NCBIfam" id="NF040941">
    <property type="entry name" value="GGGWT_bact"/>
    <property type="match status" value="1"/>
</dbReference>
<dbReference type="PANTHER" id="PTHR16146:SF46">
    <property type="entry name" value="INTELECTIN-1A-RELATED"/>
    <property type="match status" value="1"/>
</dbReference>
<reference evidence="3" key="1">
    <citation type="submission" date="2025-08" db="UniProtKB">
        <authorList>
            <consortium name="RefSeq"/>
        </authorList>
    </citation>
    <scope>IDENTIFICATION</scope>
    <source>
        <tissue evidence="3">Spleen</tissue>
    </source>
</reference>
<dbReference type="Proteomes" id="UP000245320">
    <property type="component" value="Chromosome 1"/>
</dbReference>
<keyword evidence="2" id="KW-1185">Reference proteome</keyword>
<dbReference type="GO" id="GO:0005615">
    <property type="term" value="C:extracellular space"/>
    <property type="evidence" value="ECO:0007669"/>
    <property type="project" value="TreeGrafter"/>
</dbReference>
<dbReference type="GO" id="GO:0070492">
    <property type="term" value="F:oligosaccharide binding"/>
    <property type="evidence" value="ECO:0007669"/>
    <property type="project" value="TreeGrafter"/>
</dbReference>
<gene>
    <name evidence="3" type="primary">ITLN1</name>
</gene>
<sequence>MALSLLYALEWVIKGNSFRRLGYFNCGDHDRHGLSRLVPSADGLYFLYTENGVIYQTFCDMTSGDGGWTLVASVHENHIPGKCTVGDRWSSQQGSTADCPEGDGNWANTFGSVEASTSDTRLNPGYYDIQAQDLGMWHVPNKRPLQHWRNSSLLRYRTNTSFFPNLGHNPFGLYQKYPVKYGSGSCQTDNGPAIPLVYDFGDAEKTASYYSPVGQREQERGKKRRFCSPKMSQENGSLLEDVKIILINSLVQLTAAFLVIRSQPLPTSPVQHCAMRPQRSGSSLL</sequence>
<dbReference type="AlphaFoldDB" id="A0A2U4B8P3"/>